<dbReference type="PANTHER" id="PTHR33137">
    <property type="entry name" value="MEDIATOR OF RNA POLYMERASE II TRANSCRIPTION SUBUNIT 15A-RELATED"/>
    <property type="match status" value="1"/>
</dbReference>
<evidence type="ECO:0000313" key="2">
    <source>
        <dbReference type="Proteomes" id="UP001177140"/>
    </source>
</evidence>
<dbReference type="AlphaFoldDB" id="A0AA41V8T3"/>
<accession>A0AA41V8T3</accession>
<protein>
    <submittedName>
        <fullName evidence="1">Uncharacterized protein</fullName>
    </submittedName>
</protein>
<keyword evidence="2" id="KW-1185">Reference proteome</keyword>
<gene>
    <name evidence="1" type="ORF">MKW94_019840</name>
</gene>
<dbReference type="PANTHER" id="PTHR33137:SF4">
    <property type="entry name" value="MEDIATOR OF RNA POLYMERASE II TRANSCRIPTION SUBUNIT 15A-RELATED"/>
    <property type="match status" value="1"/>
</dbReference>
<dbReference type="Proteomes" id="UP001177140">
    <property type="component" value="Unassembled WGS sequence"/>
</dbReference>
<organism evidence="1 2">
    <name type="scientific">Papaver nudicaule</name>
    <name type="common">Iceland poppy</name>
    <dbReference type="NCBI Taxonomy" id="74823"/>
    <lineage>
        <taxon>Eukaryota</taxon>
        <taxon>Viridiplantae</taxon>
        <taxon>Streptophyta</taxon>
        <taxon>Embryophyta</taxon>
        <taxon>Tracheophyta</taxon>
        <taxon>Spermatophyta</taxon>
        <taxon>Magnoliopsida</taxon>
        <taxon>Ranunculales</taxon>
        <taxon>Papaveraceae</taxon>
        <taxon>Papaveroideae</taxon>
        <taxon>Papaver</taxon>
    </lineage>
</organism>
<reference evidence="1" key="1">
    <citation type="submission" date="2022-03" db="EMBL/GenBank/DDBJ databases">
        <title>A functionally conserved STORR gene fusion in Papaver species that diverged 16.8 million years ago.</title>
        <authorList>
            <person name="Catania T."/>
        </authorList>
    </citation>
    <scope>NUCLEOTIDE SEQUENCE</scope>
    <source>
        <strain evidence="1">S-191538</strain>
    </source>
</reference>
<name>A0AA41V8T3_PAPNU</name>
<evidence type="ECO:0000313" key="1">
    <source>
        <dbReference type="EMBL" id="MCL7036767.1"/>
    </source>
</evidence>
<comment type="caution">
    <text evidence="1">The sequence shown here is derived from an EMBL/GenBank/DDBJ whole genome shotgun (WGS) entry which is preliminary data.</text>
</comment>
<dbReference type="GO" id="GO:0031490">
    <property type="term" value="F:chromatin DNA binding"/>
    <property type="evidence" value="ECO:0007669"/>
    <property type="project" value="InterPro"/>
</dbReference>
<proteinExistence type="predicted"/>
<sequence>MNSRRISVREQNEVKEKIDLMNTKYIPLLDKMLRLGSKNQQLNPGENEFLSKYITVLIKRRSLLERSQGHCWRSMDDLIRWERQLVVLMNCPNLMAAAQLPVDAMSSRGTSIGGQNEINEKFDLMKKKYVPLLDKMLNGLGSTIQRVQTSSSKALRAAVKDIYSVVSMSDVFAGSHPGVEGTKSSFPEDLVSTTRCRVEHGNSDIINDVVQKNFKRQYSIKSSFSGWPLDYDEKKGCKTVNDFGSSEELKSGATSGIKKSRLETNHALLEEVRKINLVLVNSKLDVSGEGTSLMSDAGESVEGTIVKCTFSPMYCSSSTKKFPALPMWFLIPAKYPHCSPVLLDSFIAYQSHDYAYENLLLEAMDKFYASINCISVPISLEDMATSWDSSVNAVFSEYARRMEK</sequence>
<dbReference type="GO" id="GO:0003713">
    <property type="term" value="F:transcription coactivator activity"/>
    <property type="evidence" value="ECO:0007669"/>
    <property type="project" value="InterPro"/>
</dbReference>
<dbReference type="InterPro" id="IPR044661">
    <property type="entry name" value="MED15a/b/c-like"/>
</dbReference>
<dbReference type="EMBL" id="JAJJMA010171621">
    <property type="protein sequence ID" value="MCL7036767.1"/>
    <property type="molecule type" value="Genomic_DNA"/>
</dbReference>